<gene>
    <name evidence="2" type="primary">soj_5</name>
    <name evidence="2" type="ORF">CODIS_37730</name>
</gene>
<evidence type="ECO:0000313" key="3">
    <source>
        <dbReference type="Proteomes" id="UP000094769"/>
    </source>
</evidence>
<protein>
    <submittedName>
        <fullName evidence="2">Sporulation initiation inhibitor protein Soj</fullName>
        <ecNumber evidence="2">3.6.-.-</ecNumber>
    </submittedName>
</protein>
<dbReference type="OrthoDB" id="9815116at2"/>
<name>A0A7Z0VI24_9GAMM</name>
<dbReference type="Gene3D" id="3.40.50.300">
    <property type="entry name" value="P-loop containing nucleotide triphosphate hydrolases"/>
    <property type="match status" value="1"/>
</dbReference>
<reference evidence="2 3" key="1">
    <citation type="submission" date="2016-06" db="EMBL/GenBank/DDBJ databases">
        <title>Genome sequence of endosymbiont of Candidatus Endolucinida thiodiazotropha.</title>
        <authorList>
            <person name="Poehlein A."/>
            <person name="Koenig S."/>
            <person name="Heiden S.E."/>
            <person name="Thuermer A."/>
            <person name="Voget S."/>
            <person name="Daniel R."/>
            <person name="Markert S."/>
            <person name="Gros O."/>
            <person name="Schweder T."/>
        </authorList>
    </citation>
    <scope>NUCLEOTIDE SEQUENCE [LARGE SCALE GENOMIC DNA]</scope>
    <source>
        <strain evidence="2 3">COS</strain>
    </source>
</reference>
<dbReference type="AlphaFoldDB" id="A0A7Z0VI24"/>
<dbReference type="RefSeq" id="WP_069127960.1">
    <property type="nucleotide sequence ID" value="NZ_MARB01000030.1"/>
</dbReference>
<evidence type="ECO:0000313" key="2">
    <source>
        <dbReference type="EMBL" id="ODJ85967.1"/>
    </source>
</evidence>
<dbReference type="GO" id="GO:0016787">
    <property type="term" value="F:hydrolase activity"/>
    <property type="evidence" value="ECO:0007669"/>
    <property type="project" value="UniProtKB-KW"/>
</dbReference>
<dbReference type="CDD" id="cd02042">
    <property type="entry name" value="ParAB_family"/>
    <property type="match status" value="1"/>
</dbReference>
<organism evidence="2 3">
    <name type="scientific">Candidatus Thiodiazotropha endolucinida</name>
    <dbReference type="NCBI Taxonomy" id="1655433"/>
    <lineage>
        <taxon>Bacteria</taxon>
        <taxon>Pseudomonadati</taxon>
        <taxon>Pseudomonadota</taxon>
        <taxon>Gammaproteobacteria</taxon>
        <taxon>Chromatiales</taxon>
        <taxon>Sedimenticolaceae</taxon>
        <taxon>Candidatus Thiodiazotropha</taxon>
    </lineage>
</organism>
<dbReference type="Proteomes" id="UP000094769">
    <property type="component" value="Unassembled WGS sequence"/>
</dbReference>
<feature type="domain" description="AAA" evidence="1">
    <location>
        <begin position="1"/>
        <end position="175"/>
    </location>
</feature>
<comment type="caution">
    <text evidence="2">The sequence shown here is derived from an EMBL/GenBank/DDBJ whole genome shotgun (WGS) entry which is preliminary data.</text>
</comment>
<dbReference type="SUPFAM" id="SSF52540">
    <property type="entry name" value="P-loop containing nucleoside triphosphate hydrolases"/>
    <property type="match status" value="1"/>
</dbReference>
<keyword evidence="2" id="KW-0378">Hydrolase</keyword>
<dbReference type="EC" id="3.6.-.-" evidence="2"/>
<accession>A0A7Z0VI24</accession>
<dbReference type="InterPro" id="IPR050678">
    <property type="entry name" value="DNA_Partitioning_ATPase"/>
</dbReference>
<dbReference type="InterPro" id="IPR027417">
    <property type="entry name" value="P-loop_NTPase"/>
</dbReference>
<dbReference type="InterPro" id="IPR025669">
    <property type="entry name" value="AAA_dom"/>
</dbReference>
<dbReference type="PANTHER" id="PTHR13696">
    <property type="entry name" value="P-LOOP CONTAINING NUCLEOSIDE TRIPHOSPHATE HYDROLASE"/>
    <property type="match status" value="1"/>
</dbReference>
<dbReference type="Pfam" id="PF13614">
    <property type="entry name" value="AAA_31"/>
    <property type="match status" value="1"/>
</dbReference>
<sequence length="267" mass="29445">MKVWTVANQKGGVGKTTTTVSLGGMLSQWGMRTLLLDIDPHGSLTSYFRYDPDGLDESVYSLFKAVAQKSHVDPLSLIYPTGTDGLDLMPAEMALATLDRQAGKLDGMGLVIKQALAQLENRYDHVILDCPPILGVLMINAMAACEQLIIPVQTEFLALKGLERMLHTLEMVMKSRHVPLPYLVVPTMFDRRTRASIDSLRVMRESYPGRVWHSLIPVDTLFREASKAGIPPALFAPQSRGVAAYERLLRDLLDEGEEPVIQAGVAT</sequence>
<proteinExistence type="predicted"/>
<dbReference type="PANTHER" id="PTHR13696:SF69">
    <property type="entry name" value="PLASMID PARTITIONING PROTEIN-RELATED"/>
    <property type="match status" value="1"/>
</dbReference>
<evidence type="ECO:0000259" key="1">
    <source>
        <dbReference type="Pfam" id="PF13614"/>
    </source>
</evidence>
<keyword evidence="3" id="KW-1185">Reference proteome</keyword>
<dbReference type="EMBL" id="MARB01000030">
    <property type="protein sequence ID" value="ODJ85967.1"/>
    <property type="molecule type" value="Genomic_DNA"/>
</dbReference>